<evidence type="ECO:0000256" key="1">
    <source>
        <dbReference type="ARBA" id="ARBA00004477"/>
    </source>
</evidence>
<comment type="similarity">
    <text evidence="2">Belongs to the polyprenol kinase family.</text>
</comment>
<keyword evidence="4" id="KW-0808">Transferase</keyword>
<feature type="transmembrane region" description="Helical" evidence="10">
    <location>
        <begin position="85"/>
        <end position="103"/>
    </location>
</feature>
<evidence type="ECO:0000256" key="10">
    <source>
        <dbReference type="SAM" id="Phobius"/>
    </source>
</evidence>
<evidence type="ECO:0000256" key="9">
    <source>
        <dbReference type="ARBA" id="ARBA00023136"/>
    </source>
</evidence>
<dbReference type="PROSITE" id="PS51257">
    <property type="entry name" value="PROKAR_LIPOPROTEIN"/>
    <property type="match status" value="1"/>
</dbReference>
<feature type="transmembrane region" description="Helical" evidence="10">
    <location>
        <begin position="277"/>
        <end position="298"/>
    </location>
</feature>
<dbReference type="InterPro" id="IPR032974">
    <property type="entry name" value="Polypren_kinase"/>
</dbReference>
<name>A0AAD9IKI1_PROWI</name>
<dbReference type="GO" id="GO:0043048">
    <property type="term" value="P:dolichyl monophosphate biosynthetic process"/>
    <property type="evidence" value="ECO:0007669"/>
    <property type="project" value="TreeGrafter"/>
</dbReference>
<accession>A0AAD9IKI1</accession>
<dbReference type="PANTHER" id="PTHR13205">
    <property type="entry name" value="TRANSMEMBRANE PROTEIN 15-RELATED"/>
    <property type="match status" value="1"/>
</dbReference>
<comment type="subcellular location">
    <subcellularLocation>
        <location evidence="1">Endoplasmic reticulum membrane</location>
        <topology evidence="1">Multi-pass membrane protein</topology>
    </subcellularLocation>
</comment>
<sequence>MQVRFVENDAKPSASLVTQAIIMSFACALRARDPVSQLVLLLEAPAPRSHAARLSLALFALGVTLAALGPALWTLQFAFASAQRIVMLAYWVGVLALGLVAMARIGALESVPQIIVRKGYHIIALLLFLPALALEPELLAVALAVAFAGLLALEAVRVGGVPRLSKALTGFMTAFTDARDGGVLFITHLALLVGMAAPIWVAVLSRQGTVDPSGAALAGLLILGLGDTAASVVGRLWGRHRIARGSPKTLEGLLAGALGTLVGWAACAALWPSTRAALLTVPPVNGGIVAATLLSSLLESVTSQLDNAVLPPHYLAMLSCLA</sequence>
<keyword evidence="8 10" id="KW-1133">Transmembrane helix</keyword>
<feature type="transmembrane region" description="Helical" evidence="10">
    <location>
        <begin position="215"/>
        <end position="238"/>
    </location>
</feature>
<keyword evidence="12" id="KW-1185">Reference proteome</keyword>
<organism evidence="11 12">
    <name type="scientific">Prototheca wickerhamii</name>
    <dbReference type="NCBI Taxonomy" id="3111"/>
    <lineage>
        <taxon>Eukaryota</taxon>
        <taxon>Viridiplantae</taxon>
        <taxon>Chlorophyta</taxon>
        <taxon>core chlorophytes</taxon>
        <taxon>Trebouxiophyceae</taxon>
        <taxon>Chlorellales</taxon>
        <taxon>Chlorellaceae</taxon>
        <taxon>Prototheca</taxon>
    </lineage>
</organism>
<feature type="transmembrane region" description="Helical" evidence="10">
    <location>
        <begin position="139"/>
        <end position="160"/>
    </location>
</feature>
<keyword evidence="7" id="KW-0256">Endoplasmic reticulum</keyword>
<evidence type="ECO:0000256" key="7">
    <source>
        <dbReference type="ARBA" id="ARBA00022824"/>
    </source>
</evidence>
<feature type="transmembrane region" description="Helical" evidence="10">
    <location>
        <begin position="250"/>
        <end position="271"/>
    </location>
</feature>
<evidence type="ECO:0000256" key="3">
    <source>
        <dbReference type="ARBA" id="ARBA00012132"/>
    </source>
</evidence>
<protein>
    <recommendedName>
        <fullName evidence="3">dolichol kinase</fullName>
        <ecNumber evidence="3">2.7.1.108</ecNumber>
    </recommendedName>
</protein>
<evidence type="ECO:0000256" key="5">
    <source>
        <dbReference type="ARBA" id="ARBA00022692"/>
    </source>
</evidence>
<feature type="transmembrane region" description="Helical" evidence="10">
    <location>
        <begin position="115"/>
        <end position="133"/>
    </location>
</feature>
<keyword evidence="6" id="KW-0418">Kinase</keyword>
<gene>
    <name evidence="11" type="ORF">QBZ16_004513</name>
</gene>
<dbReference type="GO" id="GO:0004168">
    <property type="term" value="F:dolichol kinase activity"/>
    <property type="evidence" value="ECO:0007669"/>
    <property type="project" value="UniProtKB-EC"/>
</dbReference>
<evidence type="ECO:0000256" key="4">
    <source>
        <dbReference type="ARBA" id="ARBA00022679"/>
    </source>
</evidence>
<reference evidence="11" key="1">
    <citation type="submission" date="2021-01" db="EMBL/GenBank/DDBJ databases">
        <authorList>
            <person name="Eckstrom K.M.E."/>
        </authorList>
    </citation>
    <scope>NUCLEOTIDE SEQUENCE</scope>
    <source>
        <strain evidence="11">UVCC 0001</strain>
    </source>
</reference>
<evidence type="ECO:0000256" key="2">
    <source>
        <dbReference type="ARBA" id="ARBA00010794"/>
    </source>
</evidence>
<evidence type="ECO:0000313" key="11">
    <source>
        <dbReference type="EMBL" id="KAK2077667.1"/>
    </source>
</evidence>
<dbReference type="GO" id="GO:0005789">
    <property type="term" value="C:endoplasmic reticulum membrane"/>
    <property type="evidence" value="ECO:0007669"/>
    <property type="project" value="UniProtKB-SubCell"/>
</dbReference>
<dbReference type="EC" id="2.7.1.108" evidence="3"/>
<feature type="transmembrane region" description="Helical" evidence="10">
    <location>
        <begin position="52"/>
        <end position="73"/>
    </location>
</feature>
<keyword evidence="5 10" id="KW-0812">Transmembrane</keyword>
<dbReference type="EMBL" id="JASFZW010000006">
    <property type="protein sequence ID" value="KAK2077667.1"/>
    <property type="molecule type" value="Genomic_DNA"/>
</dbReference>
<proteinExistence type="inferred from homology"/>
<keyword evidence="9 10" id="KW-0472">Membrane</keyword>
<dbReference type="Proteomes" id="UP001255856">
    <property type="component" value="Unassembled WGS sequence"/>
</dbReference>
<evidence type="ECO:0000256" key="6">
    <source>
        <dbReference type="ARBA" id="ARBA00022777"/>
    </source>
</evidence>
<evidence type="ECO:0000313" key="12">
    <source>
        <dbReference type="Proteomes" id="UP001255856"/>
    </source>
</evidence>
<evidence type="ECO:0000256" key="8">
    <source>
        <dbReference type="ARBA" id="ARBA00022989"/>
    </source>
</evidence>
<dbReference type="PANTHER" id="PTHR13205:SF15">
    <property type="entry name" value="DOLICHOL KINASE"/>
    <property type="match status" value="1"/>
</dbReference>
<feature type="transmembrane region" description="Helical" evidence="10">
    <location>
        <begin position="181"/>
        <end position="203"/>
    </location>
</feature>
<comment type="caution">
    <text evidence="11">The sequence shown here is derived from an EMBL/GenBank/DDBJ whole genome shotgun (WGS) entry which is preliminary data.</text>
</comment>
<dbReference type="AlphaFoldDB" id="A0AAD9IKI1"/>